<accession>A0A6A6USA3</accession>
<evidence type="ECO:0000313" key="3">
    <source>
        <dbReference type="EMBL" id="KAF2674636.1"/>
    </source>
</evidence>
<keyword evidence="1" id="KW-0175">Coiled coil</keyword>
<keyword evidence="4" id="KW-1185">Reference proteome</keyword>
<proteinExistence type="predicted"/>
<feature type="compositionally biased region" description="Basic residues" evidence="2">
    <location>
        <begin position="10"/>
        <end position="26"/>
    </location>
</feature>
<reference evidence="3" key="1">
    <citation type="journal article" date="2020" name="Stud. Mycol.">
        <title>101 Dothideomycetes genomes: a test case for predicting lifestyles and emergence of pathogens.</title>
        <authorList>
            <person name="Haridas S."/>
            <person name="Albert R."/>
            <person name="Binder M."/>
            <person name="Bloem J."/>
            <person name="Labutti K."/>
            <person name="Salamov A."/>
            <person name="Andreopoulos B."/>
            <person name="Baker S."/>
            <person name="Barry K."/>
            <person name="Bills G."/>
            <person name="Bluhm B."/>
            <person name="Cannon C."/>
            <person name="Castanera R."/>
            <person name="Culley D."/>
            <person name="Daum C."/>
            <person name="Ezra D."/>
            <person name="Gonzalez J."/>
            <person name="Henrissat B."/>
            <person name="Kuo A."/>
            <person name="Liang C."/>
            <person name="Lipzen A."/>
            <person name="Lutzoni F."/>
            <person name="Magnuson J."/>
            <person name="Mondo S."/>
            <person name="Nolan M."/>
            <person name="Ohm R."/>
            <person name="Pangilinan J."/>
            <person name="Park H.-J."/>
            <person name="Ramirez L."/>
            <person name="Alfaro M."/>
            <person name="Sun H."/>
            <person name="Tritt A."/>
            <person name="Yoshinaga Y."/>
            <person name="Zwiers L.-H."/>
            <person name="Turgeon B."/>
            <person name="Goodwin S."/>
            <person name="Spatafora J."/>
            <person name="Crous P."/>
            <person name="Grigoriev I."/>
        </authorList>
    </citation>
    <scope>NUCLEOTIDE SEQUENCE</scope>
    <source>
        <strain evidence="3">CBS 115976</strain>
    </source>
</reference>
<feature type="region of interest" description="Disordered" evidence="2">
    <location>
        <begin position="1"/>
        <end position="28"/>
    </location>
</feature>
<dbReference type="Proteomes" id="UP000799302">
    <property type="component" value="Unassembled WGS sequence"/>
</dbReference>
<sequence>MNSHTPGKISNKRQKRSRKGLTKPHRLPLSDAMDEIKRLEQLLEQKMEKYFKRRERWQARWDPATGRPTEEQMKDSTEERLRAEFFKHKDAKPRCYSCRINHAVMPSGSEAPNGTEDTELLPCGCSYNGAMLQMFLAKSGLFVKGEGPDSLGVQRVLYVKMFEVFFGKFTFDKLVNGAGARLEAAKKQAY</sequence>
<dbReference type="OrthoDB" id="3940739at2759"/>
<protein>
    <submittedName>
        <fullName evidence="3">Uncharacterized protein</fullName>
    </submittedName>
</protein>
<gene>
    <name evidence="3" type="ORF">BT63DRAFT_462184</name>
</gene>
<evidence type="ECO:0000313" key="4">
    <source>
        <dbReference type="Proteomes" id="UP000799302"/>
    </source>
</evidence>
<feature type="coiled-coil region" evidence="1">
    <location>
        <begin position="29"/>
        <end position="60"/>
    </location>
</feature>
<name>A0A6A6USA3_9PEZI</name>
<evidence type="ECO:0000256" key="1">
    <source>
        <dbReference type="SAM" id="Coils"/>
    </source>
</evidence>
<dbReference type="AlphaFoldDB" id="A0A6A6USA3"/>
<dbReference type="EMBL" id="MU004230">
    <property type="protein sequence ID" value="KAF2674636.1"/>
    <property type="molecule type" value="Genomic_DNA"/>
</dbReference>
<evidence type="ECO:0000256" key="2">
    <source>
        <dbReference type="SAM" id="MobiDB-lite"/>
    </source>
</evidence>
<organism evidence="3 4">
    <name type="scientific">Microthyrium microscopicum</name>
    <dbReference type="NCBI Taxonomy" id="703497"/>
    <lineage>
        <taxon>Eukaryota</taxon>
        <taxon>Fungi</taxon>
        <taxon>Dikarya</taxon>
        <taxon>Ascomycota</taxon>
        <taxon>Pezizomycotina</taxon>
        <taxon>Dothideomycetes</taxon>
        <taxon>Dothideomycetes incertae sedis</taxon>
        <taxon>Microthyriales</taxon>
        <taxon>Microthyriaceae</taxon>
        <taxon>Microthyrium</taxon>
    </lineage>
</organism>